<dbReference type="NCBIfam" id="NF008628">
    <property type="entry name" value="PRK11616.1"/>
    <property type="match status" value="1"/>
</dbReference>
<feature type="compositionally biased region" description="Basic and acidic residues" evidence="1">
    <location>
        <begin position="79"/>
        <end position="100"/>
    </location>
</feature>
<dbReference type="PATRIC" id="fig|582.24.peg.3255"/>
<dbReference type="Proteomes" id="UP000032582">
    <property type="component" value="Unassembled WGS sequence"/>
</dbReference>
<gene>
    <name evidence="3" type="ORF">UA45_10345</name>
</gene>
<accession>A0A0D8L7C4</accession>
<dbReference type="EMBL" id="JZSH01000104">
    <property type="protein sequence ID" value="KJF77810.1"/>
    <property type="molecule type" value="Genomic_DNA"/>
</dbReference>
<sequence>MTRKYMMISGLLGLSTILSGCSSIMTRTGPTEGYYPGTKNSIAMLQDDETGWVMKPLVAIDLPFSAVLDTLLAPVDYATDGKDNSESSPAERVKRLEAAETAHNSPPPAPQE</sequence>
<organism evidence="3 4">
    <name type="scientific">Morganella morganii</name>
    <name type="common">Proteus morganii</name>
    <dbReference type="NCBI Taxonomy" id="582"/>
    <lineage>
        <taxon>Bacteria</taxon>
        <taxon>Pseudomonadati</taxon>
        <taxon>Pseudomonadota</taxon>
        <taxon>Gammaproteobacteria</taxon>
        <taxon>Enterobacterales</taxon>
        <taxon>Morganellaceae</taxon>
        <taxon>Morganella</taxon>
    </lineage>
</organism>
<feature type="chain" id="PRO_5002332529" evidence="2">
    <location>
        <begin position="21"/>
        <end position="112"/>
    </location>
</feature>
<evidence type="ECO:0000313" key="3">
    <source>
        <dbReference type="EMBL" id="KJF77810.1"/>
    </source>
</evidence>
<evidence type="ECO:0000256" key="2">
    <source>
        <dbReference type="SAM" id="SignalP"/>
    </source>
</evidence>
<keyword evidence="3" id="KW-0449">Lipoprotein</keyword>
<evidence type="ECO:0000313" key="4">
    <source>
        <dbReference type="Proteomes" id="UP000032582"/>
    </source>
</evidence>
<dbReference type="AlphaFoldDB" id="A0A0D8L7C4"/>
<proteinExistence type="predicted"/>
<name>A0A0D8L7C4_MORMO</name>
<evidence type="ECO:0000256" key="1">
    <source>
        <dbReference type="SAM" id="MobiDB-lite"/>
    </source>
</evidence>
<dbReference type="InterPro" id="IPR010780">
    <property type="entry name" value="DUF1375"/>
</dbReference>
<keyword evidence="2" id="KW-0732">Signal</keyword>
<feature type="region of interest" description="Disordered" evidence="1">
    <location>
        <begin position="77"/>
        <end position="112"/>
    </location>
</feature>
<reference evidence="3 4" key="1">
    <citation type="submission" date="2015-02" db="EMBL/GenBank/DDBJ databases">
        <title>Whole genome shotgun sequencing of cultured foodborne pathogen.</title>
        <authorList>
            <person name="Timme R."/>
            <person name="Allard M.W."/>
            <person name="Strain E."/>
            <person name="Evans P.S."/>
            <person name="Brown E."/>
        </authorList>
    </citation>
    <scope>NUCLEOTIDE SEQUENCE [LARGE SCALE GENOMIC DNA]</scope>
    <source>
        <strain evidence="3 4">GCSL-TSO-24</strain>
    </source>
</reference>
<feature type="signal peptide" evidence="2">
    <location>
        <begin position="1"/>
        <end position="20"/>
    </location>
</feature>
<dbReference type="Pfam" id="PF07119">
    <property type="entry name" value="DUF1375"/>
    <property type="match status" value="1"/>
</dbReference>
<protein>
    <submittedName>
        <fullName evidence="3">Outer membrane lipoprotein YidQ</fullName>
    </submittedName>
</protein>
<dbReference type="PROSITE" id="PS51257">
    <property type="entry name" value="PROKAR_LIPOPROTEIN"/>
    <property type="match status" value="1"/>
</dbReference>
<comment type="caution">
    <text evidence="3">The sequence shown here is derived from an EMBL/GenBank/DDBJ whole genome shotgun (WGS) entry which is preliminary data.</text>
</comment>